<keyword evidence="1" id="KW-0472">Membrane</keyword>
<organism evidence="2 3">
    <name type="scientific">Sphingobacterium lactis</name>
    <dbReference type="NCBI Taxonomy" id="797291"/>
    <lineage>
        <taxon>Bacteria</taxon>
        <taxon>Pseudomonadati</taxon>
        <taxon>Bacteroidota</taxon>
        <taxon>Sphingobacteriia</taxon>
        <taxon>Sphingobacteriales</taxon>
        <taxon>Sphingobacteriaceae</taxon>
        <taxon>Sphingobacterium</taxon>
    </lineage>
</organism>
<evidence type="ECO:0000313" key="3">
    <source>
        <dbReference type="Proteomes" id="UP000236731"/>
    </source>
</evidence>
<protein>
    <submittedName>
        <fullName evidence="2">Uncharacterized protein</fullName>
    </submittedName>
</protein>
<gene>
    <name evidence="2" type="ORF">SAMN05421877_1141</name>
</gene>
<proteinExistence type="predicted"/>
<evidence type="ECO:0000313" key="2">
    <source>
        <dbReference type="EMBL" id="SEG69163.1"/>
    </source>
</evidence>
<feature type="transmembrane region" description="Helical" evidence="1">
    <location>
        <begin position="6"/>
        <end position="22"/>
    </location>
</feature>
<dbReference type="EMBL" id="FNUT01000014">
    <property type="protein sequence ID" value="SEG69163.1"/>
    <property type="molecule type" value="Genomic_DNA"/>
</dbReference>
<sequence>MKWKFIFVTLAIVIIIVNLPIINKNILLMIDGNDPFRYSNSNASFTLVESFGFKDPYLTDWPINRFIEETNPSEEDKQVFRLYKINPLCFWRWHYYIFISRDYKYKSWDDIEPNRVPYDPESMWQDF</sequence>
<dbReference type="Proteomes" id="UP000236731">
    <property type="component" value="Unassembled WGS sequence"/>
</dbReference>
<keyword evidence="1" id="KW-0812">Transmembrane</keyword>
<keyword evidence="3" id="KW-1185">Reference proteome</keyword>
<dbReference type="OrthoDB" id="1267667at2"/>
<dbReference type="AlphaFoldDB" id="A0A1H6C8D5"/>
<accession>A0A1H6C8D5</accession>
<name>A0A1H6C8D5_9SPHI</name>
<keyword evidence="1" id="KW-1133">Transmembrane helix</keyword>
<dbReference type="RefSeq" id="WP_103907621.1">
    <property type="nucleotide sequence ID" value="NZ_CP049246.1"/>
</dbReference>
<reference evidence="3" key="1">
    <citation type="submission" date="2016-10" db="EMBL/GenBank/DDBJ databases">
        <authorList>
            <person name="Varghese N."/>
            <person name="Submissions S."/>
        </authorList>
    </citation>
    <scope>NUCLEOTIDE SEQUENCE [LARGE SCALE GENOMIC DNA]</scope>
    <source>
        <strain evidence="3">DSM 22361</strain>
    </source>
</reference>
<evidence type="ECO:0000256" key="1">
    <source>
        <dbReference type="SAM" id="Phobius"/>
    </source>
</evidence>